<gene>
    <name evidence="1" type="ORF">ECPE_LOCUS9210</name>
</gene>
<evidence type="ECO:0000313" key="2">
    <source>
        <dbReference type="Proteomes" id="UP000272942"/>
    </source>
</evidence>
<proteinExistence type="predicted"/>
<reference evidence="3" key="1">
    <citation type="submission" date="2016-06" db="UniProtKB">
        <authorList>
            <consortium name="WormBaseParasite"/>
        </authorList>
    </citation>
    <scope>IDENTIFICATION</scope>
</reference>
<sequence>MREALIETTFEHEKQSNVWCRKATQLVKVLRERDIQRPGENPELRIVTRLESGCANLREALNHAQLALKRRKSCLTRWQSNLVELDTILAEIKSIMSSFEMFGMEIRGETPSVWLSELRKRIQDPTGTVSRDQWLTELNPRNSGLGSSLEKLTICWNRIQEGLTSYEENSIVRIPNHLATQIIDLTEEWDKLKKMLNLKSFKGWSVEERNGNRDVETKIPPSVSNTTVISAPGTWPAHHPPSGPASSTASAVRTTAVGSMGPLNQATSPTLARIRHEIDQLSRWLTSVSHFIEMSRVRLGDRFDQETVNGQLQQAKLATSEGSQMNLRQVYHPAALQLKIQQFLTEMEARKPQLDRISVEKERLVAWDSEEALNGDFATQGWQRDVLVLCEHTPGSRSAAE</sequence>
<dbReference type="AlphaFoldDB" id="A0A183AQH5"/>
<name>A0A183AQH5_9TREM</name>
<dbReference type="WBParaSite" id="ECPE_0000923801-mRNA-1">
    <property type="protein sequence ID" value="ECPE_0000923801-mRNA-1"/>
    <property type="gene ID" value="ECPE_0000923801"/>
</dbReference>
<dbReference type="EMBL" id="UZAN01047074">
    <property type="protein sequence ID" value="VDP84982.1"/>
    <property type="molecule type" value="Genomic_DNA"/>
</dbReference>
<evidence type="ECO:0000313" key="3">
    <source>
        <dbReference type="WBParaSite" id="ECPE_0000923801-mRNA-1"/>
    </source>
</evidence>
<dbReference type="OrthoDB" id="6270259at2759"/>
<protein>
    <submittedName>
        <fullName evidence="3">Dystrophin</fullName>
    </submittedName>
</protein>
<accession>A0A183AQH5</accession>
<dbReference type="Proteomes" id="UP000272942">
    <property type="component" value="Unassembled WGS sequence"/>
</dbReference>
<evidence type="ECO:0000313" key="1">
    <source>
        <dbReference type="EMBL" id="VDP84982.1"/>
    </source>
</evidence>
<reference evidence="1 2" key="2">
    <citation type="submission" date="2018-11" db="EMBL/GenBank/DDBJ databases">
        <authorList>
            <consortium name="Pathogen Informatics"/>
        </authorList>
    </citation>
    <scope>NUCLEOTIDE SEQUENCE [LARGE SCALE GENOMIC DNA]</scope>
    <source>
        <strain evidence="1 2">Egypt</strain>
    </source>
</reference>
<organism evidence="3">
    <name type="scientific">Echinostoma caproni</name>
    <dbReference type="NCBI Taxonomy" id="27848"/>
    <lineage>
        <taxon>Eukaryota</taxon>
        <taxon>Metazoa</taxon>
        <taxon>Spiralia</taxon>
        <taxon>Lophotrochozoa</taxon>
        <taxon>Platyhelminthes</taxon>
        <taxon>Trematoda</taxon>
        <taxon>Digenea</taxon>
        <taxon>Plagiorchiida</taxon>
        <taxon>Echinostomata</taxon>
        <taxon>Echinostomatoidea</taxon>
        <taxon>Echinostomatidae</taxon>
        <taxon>Echinostoma</taxon>
    </lineage>
</organism>
<keyword evidence="2" id="KW-1185">Reference proteome</keyword>